<evidence type="ECO:0000256" key="2">
    <source>
        <dbReference type="ARBA" id="ARBA00022475"/>
    </source>
</evidence>
<proteinExistence type="predicted"/>
<dbReference type="InterPro" id="IPR022791">
    <property type="entry name" value="L-PG_synthase/AglD"/>
</dbReference>
<feature type="transmembrane region" description="Helical" evidence="6">
    <location>
        <begin position="171"/>
        <end position="195"/>
    </location>
</feature>
<keyword evidence="4 6" id="KW-1133">Transmembrane helix</keyword>
<accession>A0A506Y6G7</accession>
<dbReference type="AlphaFoldDB" id="A0A506Y6G7"/>
<reference evidence="7 8" key="1">
    <citation type="submission" date="2019-06" db="EMBL/GenBank/DDBJ databases">
        <authorList>
            <person name="Li F."/>
        </authorList>
    </citation>
    <scope>NUCLEOTIDE SEQUENCE [LARGE SCALE GENOMIC DNA]</scope>
    <source>
        <strain evidence="7 8">10F1D-1</strain>
    </source>
</reference>
<keyword evidence="2" id="KW-1003">Cell membrane</keyword>
<dbReference type="OrthoDB" id="6057470at2"/>
<evidence type="ECO:0000256" key="5">
    <source>
        <dbReference type="ARBA" id="ARBA00023136"/>
    </source>
</evidence>
<organism evidence="7 8">
    <name type="scientific">Schumannella soli</name>
    <dbReference type="NCBI Taxonomy" id="2590779"/>
    <lineage>
        <taxon>Bacteria</taxon>
        <taxon>Bacillati</taxon>
        <taxon>Actinomycetota</taxon>
        <taxon>Actinomycetes</taxon>
        <taxon>Micrococcales</taxon>
        <taxon>Microbacteriaceae</taxon>
        <taxon>Schumannella</taxon>
    </lineage>
</organism>
<protein>
    <submittedName>
        <fullName evidence="7">Flippase-like domain-containing protein</fullName>
    </submittedName>
</protein>
<evidence type="ECO:0000256" key="6">
    <source>
        <dbReference type="SAM" id="Phobius"/>
    </source>
</evidence>
<comment type="subcellular location">
    <subcellularLocation>
        <location evidence="1">Cell membrane</location>
        <topology evidence="1">Multi-pass membrane protein</topology>
    </subcellularLocation>
</comment>
<sequence length="332" mass="35487">MPPESIAIDSEQAPRRSAKQRFIAAARWVLLLLVVAAAVWQFATNWSSVVHTIAALQWHRVVLSFIAVIAGIGFSTLSWQALVDDLGKPIGVGRGAQIFLVGQLGKYLPGSVWAYVLQIELGRRAGLARARVFAGTMFSLAVILVAALIAGALAVPALIRNEPSLSWLPWLYVLLPVALVMLHPKILTALVRIGFRVLRRPQPDHDIRLVVVLRALALALLSYISYGVHLWLLADDFKGLTFDPLLLCIGTMGAAMMAGLVAFFLPSGIGARETVIVAALTGLVGGPQAFAFAAVSRVLFIAADLVTAGGAALLAVVARRRQGDYHGDPGIE</sequence>
<feature type="transmembrane region" description="Helical" evidence="6">
    <location>
        <begin position="207"/>
        <end position="232"/>
    </location>
</feature>
<name>A0A506Y6G7_9MICO</name>
<feature type="transmembrane region" description="Helical" evidence="6">
    <location>
        <begin position="274"/>
        <end position="293"/>
    </location>
</feature>
<dbReference type="Pfam" id="PF03706">
    <property type="entry name" value="LPG_synthase_TM"/>
    <property type="match status" value="1"/>
</dbReference>
<feature type="transmembrane region" description="Helical" evidence="6">
    <location>
        <begin position="299"/>
        <end position="318"/>
    </location>
</feature>
<keyword evidence="5 6" id="KW-0472">Membrane</keyword>
<keyword evidence="8" id="KW-1185">Reference proteome</keyword>
<evidence type="ECO:0000256" key="3">
    <source>
        <dbReference type="ARBA" id="ARBA00022692"/>
    </source>
</evidence>
<dbReference type="EMBL" id="VHQG01000002">
    <property type="protein sequence ID" value="TPW75989.1"/>
    <property type="molecule type" value="Genomic_DNA"/>
</dbReference>
<feature type="transmembrane region" description="Helical" evidence="6">
    <location>
        <begin position="244"/>
        <end position="265"/>
    </location>
</feature>
<feature type="transmembrane region" description="Helical" evidence="6">
    <location>
        <begin position="62"/>
        <end position="82"/>
    </location>
</feature>
<evidence type="ECO:0000313" key="8">
    <source>
        <dbReference type="Proteomes" id="UP000316252"/>
    </source>
</evidence>
<dbReference type="GO" id="GO:0005886">
    <property type="term" value="C:plasma membrane"/>
    <property type="evidence" value="ECO:0007669"/>
    <property type="project" value="UniProtKB-SubCell"/>
</dbReference>
<comment type="caution">
    <text evidence="7">The sequence shown here is derived from an EMBL/GenBank/DDBJ whole genome shotgun (WGS) entry which is preliminary data.</text>
</comment>
<evidence type="ECO:0000256" key="4">
    <source>
        <dbReference type="ARBA" id="ARBA00022989"/>
    </source>
</evidence>
<evidence type="ECO:0000313" key="7">
    <source>
        <dbReference type="EMBL" id="TPW75989.1"/>
    </source>
</evidence>
<feature type="transmembrane region" description="Helical" evidence="6">
    <location>
        <begin position="22"/>
        <end position="42"/>
    </location>
</feature>
<feature type="transmembrane region" description="Helical" evidence="6">
    <location>
        <begin position="132"/>
        <end position="159"/>
    </location>
</feature>
<keyword evidence="3 6" id="KW-0812">Transmembrane</keyword>
<gene>
    <name evidence="7" type="ORF">FJ657_09155</name>
</gene>
<dbReference type="Proteomes" id="UP000316252">
    <property type="component" value="Unassembled WGS sequence"/>
</dbReference>
<evidence type="ECO:0000256" key="1">
    <source>
        <dbReference type="ARBA" id="ARBA00004651"/>
    </source>
</evidence>
<dbReference type="RefSeq" id="WP_141163346.1">
    <property type="nucleotide sequence ID" value="NZ_VHQG01000002.1"/>
</dbReference>